<sequence>MNHCRNTTLDRLAETFGGVVGVGGVTEVVQSAVWILDERDEPILGIYFANEVVTRKSGKIPGQRIVQRLMNFIVTHVAVKPVTTVNTLSAQQGEALAVVERLLAADPHLSRSGIPLLSDSYVTQAGTGFDPESRGATLALAAVSIVAVAHHVEGAPDVTLPQEQF</sequence>
<dbReference type="AlphaFoldDB" id="A0A8H8WSQ3"/>
<evidence type="ECO:0000313" key="1">
    <source>
        <dbReference type="EMBL" id="BCM83595.1"/>
    </source>
</evidence>
<gene>
    <name evidence="1" type="ORF">mvi_20560</name>
</gene>
<accession>A0A8H8WSQ3</accession>
<dbReference type="Proteomes" id="UP000663508">
    <property type="component" value="Chromosome"/>
</dbReference>
<reference evidence="1" key="1">
    <citation type="submission" date="2020-11" db="EMBL/GenBank/DDBJ databases">
        <title>Complete genome sequence of a novel pathogenic Methylobacterium strain isolated from rice in Vietnam.</title>
        <authorList>
            <person name="Lai K."/>
            <person name="Okazaki S."/>
            <person name="Higashi K."/>
            <person name="Mori H."/>
            <person name="Toyoda A."/>
            <person name="Kurokawa K."/>
        </authorList>
    </citation>
    <scope>NUCLEOTIDE SEQUENCE</scope>
    <source>
        <strain evidence="1">VL1</strain>
    </source>
</reference>
<dbReference type="RefSeq" id="WP_207182609.1">
    <property type="nucleotide sequence ID" value="NZ_AP024145.1"/>
</dbReference>
<protein>
    <submittedName>
        <fullName evidence="1">Uncharacterized protein</fullName>
    </submittedName>
</protein>
<organism evidence="1 2">
    <name type="scientific">Methylobacterium indicum</name>
    <dbReference type="NCBI Taxonomy" id="1775910"/>
    <lineage>
        <taxon>Bacteria</taxon>
        <taxon>Pseudomonadati</taxon>
        <taxon>Pseudomonadota</taxon>
        <taxon>Alphaproteobacteria</taxon>
        <taxon>Hyphomicrobiales</taxon>
        <taxon>Methylobacteriaceae</taxon>
        <taxon>Methylobacterium</taxon>
    </lineage>
</organism>
<dbReference type="KEGG" id="mind:mvi_20560"/>
<name>A0A8H8WSQ3_9HYPH</name>
<dbReference type="EMBL" id="AP024145">
    <property type="protein sequence ID" value="BCM83595.1"/>
    <property type="molecule type" value="Genomic_DNA"/>
</dbReference>
<evidence type="ECO:0000313" key="2">
    <source>
        <dbReference type="Proteomes" id="UP000663508"/>
    </source>
</evidence>
<proteinExistence type="predicted"/>